<feature type="domain" description="HTH myb-type" evidence="4">
    <location>
        <begin position="196"/>
        <end position="251"/>
    </location>
</feature>
<dbReference type="AlphaFoldDB" id="A0A8B7BS60"/>
<dbReference type="Proteomes" id="UP000228380">
    <property type="component" value="Chromosome 10"/>
</dbReference>
<dbReference type="InterPro" id="IPR009057">
    <property type="entry name" value="Homeodomain-like_sf"/>
</dbReference>
<dbReference type="GeneID" id="103703208"/>
<dbReference type="PROSITE" id="PS50090">
    <property type="entry name" value="MYB_LIKE"/>
    <property type="match status" value="1"/>
</dbReference>
<feature type="compositionally biased region" description="Polar residues" evidence="2">
    <location>
        <begin position="127"/>
        <end position="136"/>
    </location>
</feature>
<evidence type="ECO:0000313" key="6">
    <source>
        <dbReference type="RefSeq" id="XP_008784210.2"/>
    </source>
</evidence>
<reference evidence="5" key="1">
    <citation type="journal article" date="2019" name="Nat. Commun.">
        <title>Genome-wide association mapping of date palm fruit traits.</title>
        <authorList>
            <person name="Hazzouri K.M."/>
            <person name="Gros-Balthazard M."/>
            <person name="Flowers J.M."/>
            <person name="Copetti D."/>
            <person name="Lemansour A."/>
            <person name="Lebrun M."/>
            <person name="Masmoudi K."/>
            <person name="Ferrand S."/>
            <person name="Dhar M.I."/>
            <person name="Fresquez Z.A."/>
            <person name="Rosas U."/>
            <person name="Zhang J."/>
            <person name="Talag J."/>
            <person name="Lee S."/>
            <person name="Kudrna D."/>
            <person name="Powell R.F."/>
            <person name="Leitch I.J."/>
            <person name="Krueger R.R."/>
            <person name="Wing R.A."/>
            <person name="Amiri K.M.A."/>
            <person name="Purugganan M.D."/>
        </authorList>
    </citation>
    <scope>NUCLEOTIDE SEQUENCE [LARGE SCALE GENOMIC DNA]</scope>
    <source>
        <strain evidence="5">cv. Khalas</strain>
    </source>
</reference>
<evidence type="ECO:0000259" key="3">
    <source>
        <dbReference type="PROSITE" id="PS50090"/>
    </source>
</evidence>
<dbReference type="PANTHER" id="PTHR47206:SF1">
    <property type="entry name" value="HOMEODOMAIN-LIKE SUPERFAMILY PROTEIN"/>
    <property type="match status" value="1"/>
</dbReference>
<proteinExistence type="predicted"/>
<dbReference type="SMART" id="SM00717">
    <property type="entry name" value="SANT"/>
    <property type="match status" value="1"/>
</dbReference>
<dbReference type="PANTHER" id="PTHR47206">
    <property type="entry name" value="HOMEODOMAIN-LIKE SUPERFAMILY PROTEIN"/>
    <property type="match status" value="1"/>
</dbReference>
<dbReference type="RefSeq" id="XP_008784210.2">
    <property type="nucleotide sequence ID" value="XM_008785988.3"/>
</dbReference>
<dbReference type="SUPFAM" id="SSF46689">
    <property type="entry name" value="Homeodomain-like"/>
    <property type="match status" value="1"/>
</dbReference>
<dbReference type="Pfam" id="PF00249">
    <property type="entry name" value="Myb_DNA-binding"/>
    <property type="match status" value="1"/>
</dbReference>
<feature type="region of interest" description="Disordered" evidence="2">
    <location>
        <begin position="667"/>
        <end position="691"/>
    </location>
</feature>
<feature type="region of interest" description="Disordered" evidence="2">
    <location>
        <begin position="123"/>
        <end position="192"/>
    </location>
</feature>
<dbReference type="CDD" id="cd11660">
    <property type="entry name" value="SANT_TRF"/>
    <property type="match status" value="1"/>
</dbReference>
<keyword evidence="5" id="KW-1185">Reference proteome</keyword>
<dbReference type="PROSITE" id="PS51294">
    <property type="entry name" value="HTH_MYB"/>
    <property type="match status" value="1"/>
</dbReference>
<keyword evidence="1" id="KW-0238">DNA-binding</keyword>
<name>A0A8B7BS60_PHODC</name>
<evidence type="ECO:0000256" key="1">
    <source>
        <dbReference type="ARBA" id="ARBA00023125"/>
    </source>
</evidence>
<dbReference type="OrthoDB" id="608866at2759"/>
<accession>A0A8B7BS60</accession>
<dbReference type="Gene3D" id="1.10.10.60">
    <property type="entry name" value="Homeodomain-like"/>
    <property type="match status" value="1"/>
</dbReference>
<dbReference type="KEGG" id="pda:103703208"/>
<reference evidence="6" key="2">
    <citation type="submission" date="2025-08" db="UniProtKB">
        <authorList>
            <consortium name="RefSeq"/>
        </authorList>
    </citation>
    <scope>IDENTIFICATION</scope>
    <source>
        <tissue evidence="6">Young leaves</tissue>
    </source>
</reference>
<feature type="compositionally biased region" description="Polar residues" evidence="2">
    <location>
        <begin position="493"/>
        <end position="503"/>
    </location>
</feature>
<dbReference type="GO" id="GO:0003677">
    <property type="term" value="F:DNA binding"/>
    <property type="evidence" value="ECO:0007669"/>
    <property type="project" value="UniProtKB-KW"/>
</dbReference>
<organism evidence="5 6">
    <name type="scientific">Phoenix dactylifera</name>
    <name type="common">Date palm</name>
    <dbReference type="NCBI Taxonomy" id="42345"/>
    <lineage>
        <taxon>Eukaryota</taxon>
        <taxon>Viridiplantae</taxon>
        <taxon>Streptophyta</taxon>
        <taxon>Embryophyta</taxon>
        <taxon>Tracheophyta</taxon>
        <taxon>Spermatophyta</taxon>
        <taxon>Magnoliopsida</taxon>
        <taxon>Liliopsida</taxon>
        <taxon>Arecaceae</taxon>
        <taxon>Coryphoideae</taxon>
        <taxon>Phoeniceae</taxon>
        <taxon>Phoenix</taxon>
    </lineage>
</organism>
<feature type="region of interest" description="Disordered" evidence="2">
    <location>
        <begin position="604"/>
        <end position="630"/>
    </location>
</feature>
<evidence type="ECO:0000313" key="5">
    <source>
        <dbReference type="Proteomes" id="UP000228380"/>
    </source>
</evidence>
<gene>
    <name evidence="6" type="primary">LOC103703208</name>
</gene>
<dbReference type="InterPro" id="IPR001005">
    <property type="entry name" value="SANT/Myb"/>
</dbReference>
<evidence type="ECO:0000259" key="4">
    <source>
        <dbReference type="PROSITE" id="PS51294"/>
    </source>
</evidence>
<sequence>MGTKRGYITEDDVSLLLQRYSATSILALLQEISQFATAKMDWNALVKRTSTGITNAREYQMLWRHLAYRDMLLDKVEDGADPLDDDSDLEFELEASPALSAEASSDATACAKLLISSRSSRGFGPTNRANLGTPLTRNIPDDQRPHDPSDKQKLAHTTSGINAAAPHSVQKQPLATKRSAEVSHGNELAGSGLPAKKKRKLWTKEEDMELIAAVQKCGEGNWANILKGDFKHNRTSSQLSQRWATIRRRPANLLAASGNKSVNSTRSEEERLAAQKAFSLALDMPMTGSLSAILSGATQSNTPASSATLSASVSEALPASAPQQASTQATSQKLASNISNKLRTIPPKAVAPVKSSAGPNPLIQAAAFAAGGRIATPSTAASLFKAAQSKRAFNVRPGGGAHQKSPIMAAKSSPATNMVGPQPPSVRCVQPAVAVPTPAVVSPVSSPTVPWHGMQRLQGSSQRPTSNPPTGSAAVPNLSTPTMFSESRPPADSQENAESNSDISFPLIPAIDVDELLAEEVDGADEMELDGSAAESHETDLLSPNVGESDNDIVNNAACDMQKAAAGCKDLSKSQTHENQTLNNKAVSPDTGAAENKAMEIDASGDQIPVEESTHLANGESSERRSMNTASVPNQIVAQEQLACTEAGADEVKQSRILVERRAVLEDTASGNQSPVDDHAGSIGATQDLSL</sequence>
<protein>
    <submittedName>
        <fullName evidence="6">Mucin-17-like isoform X1</fullName>
    </submittedName>
</protein>
<feature type="region of interest" description="Disordered" evidence="2">
    <location>
        <begin position="441"/>
        <end position="504"/>
    </location>
</feature>
<feature type="compositionally biased region" description="Polar residues" evidence="2">
    <location>
        <begin position="457"/>
        <end position="470"/>
    </location>
</feature>
<evidence type="ECO:0000256" key="2">
    <source>
        <dbReference type="SAM" id="MobiDB-lite"/>
    </source>
</evidence>
<feature type="compositionally biased region" description="Basic and acidic residues" evidence="2">
    <location>
        <begin position="139"/>
        <end position="153"/>
    </location>
</feature>
<feature type="compositionally biased region" description="Low complexity" evidence="2">
    <location>
        <begin position="441"/>
        <end position="450"/>
    </location>
</feature>
<dbReference type="InterPro" id="IPR017930">
    <property type="entry name" value="Myb_dom"/>
</dbReference>
<feature type="domain" description="Myb-like" evidence="3">
    <location>
        <begin position="194"/>
        <end position="247"/>
    </location>
</feature>